<proteinExistence type="inferred from homology"/>
<dbReference type="PANTHER" id="PTHR34359:SF5">
    <property type="entry name" value="CLAVATA3_ESR (CLE)-RELATED PROTEIN 9"/>
    <property type="match status" value="1"/>
</dbReference>
<keyword evidence="7" id="KW-1185">Reference proteome</keyword>
<evidence type="ECO:0000256" key="5">
    <source>
        <dbReference type="SAM" id="SignalP"/>
    </source>
</evidence>
<keyword evidence="3" id="KW-0221">Differentiation</keyword>
<dbReference type="EMBL" id="JBCNJP010000002">
    <property type="protein sequence ID" value="KAK9080410.1"/>
    <property type="molecule type" value="Genomic_DNA"/>
</dbReference>
<protein>
    <submittedName>
        <fullName evidence="6">Uncharacterized protein</fullName>
    </submittedName>
</protein>
<reference evidence="6 7" key="1">
    <citation type="submission" date="2024-04" db="EMBL/GenBank/DDBJ databases">
        <title>The reference genome of an endangered Asteraceae, Deinandra increscens subsp. villosa, native to the Central Coast of California.</title>
        <authorList>
            <person name="Guilliams M."/>
            <person name="Hasenstab-Lehman K."/>
            <person name="Meyer R."/>
            <person name="Mcevoy S."/>
        </authorList>
    </citation>
    <scope>NUCLEOTIDE SEQUENCE [LARGE SCALE GENOMIC DNA]</scope>
    <source>
        <tissue evidence="6">Leaf</tissue>
    </source>
</reference>
<feature type="chain" id="PRO_5043012334" evidence="5">
    <location>
        <begin position="26"/>
        <end position="90"/>
    </location>
</feature>
<keyword evidence="4" id="KW-0379">Hydroxylation</keyword>
<evidence type="ECO:0000256" key="3">
    <source>
        <dbReference type="ARBA" id="ARBA00022782"/>
    </source>
</evidence>
<dbReference type="PANTHER" id="PTHR34359">
    <property type="entry name" value="CLAVATA3/ESR (CLE)-RELATED PROTEIN 10"/>
    <property type="match status" value="1"/>
</dbReference>
<organism evidence="6 7">
    <name type="scientific">Deinandra increscens subsp. villosa</name>
    <dbReference type="NCBI Taxonomy" id="3103831"/>
    <lineage>
        <taxon>Eukaryota</taxon>
        <taxon>Viridiplantae</taxon>
        <taxon>Streptophyta</taxon>
        <taxon>Embryophyta</taxon>
        <taxon>Tracheophyta</taxon>
        <taxon>Spermatophyta</taxon>
        <taxon>Magnoliopsida</taxon>
        <taxon>eudicotyledons</taxon>
        <taxon>Gunneridae</taxon>
        <taxon>Pentapetalae</taxon>
        <taxon>asterids</taxon>
        <taxon>campanulids</taxon>
        <taxon>Asterales</taxon>
        <taxon>Asteraceae</taxon>
        <taxon>Asteroideae</taxon>
        <taxon>Heliantheae alliance</taxon>
        <taxon>Madieae</taxon>
        <taxon>Madiinae</taxon>
        <taxon>Deinandra</taxon>
    </lineage>
</organism>
<feature type="signal peptide" evidence="5">
    <location>
        <begin position="1"/>
        <end position="25"/>
    </location>
</feature>
<dbReference type="InterPro" id="IPR039618">
    <property type="entry name" value="CLE9-13"/>
</dbReference>
<evidence type="ECO:0000256" key="4">
    <source>
        <dbReference type="ARBA" id="ARBA00023278"/>
    </source>
</evidence>
<keyword evidence="2" id="KW-0217">Developmental protein</keyword>
<evidence type="ECO:0000313" key="6">
    <source>
        <dbReference type="EMBL" id="KAK9080410.1"/>
    </source>
</evidence>
<comment type="similarity">
    <text evidence="1">Belongs to the CLV3/ESR signal peptide family.</text>
</comment>
<name>A0AAP0DSM4_9ASTR</name>
<dbReference type="AlphaFoldDB" id="A0AAP0DSM4"/>
<accession>A0AAP0DSM4</accession>
<gene>
    <name evidence="6" type="ORF">SSX86_000168</name>
</gene>
<evidence type="ECO:0000256" key="1">
    <source>
        <dbReference type="ARBA" id="ARBA00005416"/>
    </source>
</evidence>
<sequence>MKRLVFSNKIQAAIFLCCLIATMKAEEMSTKSHPEGNANNHHPKKHTCLCFRCRLLYEGPLPPPILSQKIDPVFNIEKRLVPGGPNPLHN</sequence>
<dbReference type="GO" id="GO:0030154">
    <property type="term" value="P:cell differentiation"/>
    <property type="evidence" value="ECO:0007669"/>
    <property type="project" value="UniProtKB-KW"/>
</dbReference>
<dbReference type="Proteomes" id="UP001408789">
    <property type="component" value="Unassembled WGS sequence"/>
</dbReference>
<evidence type="ECO:0000313" key="7">
    <source>
        <dbReference type="Proteomes" id="UP001408789"/>
    </source>
</evidence>
<evidence type="ECO:0000256" key="2">
    <source>
        <dbReference type="ARBA" id="ARBA00022473"/>
    </source>
</evidence>
<comment type="caution">
    <text evidence="6">The sequence shown here is derived from an EMBL/GenBank/DDBJ whole genome shotgun (WGS) entry which is preliminary data.</text>
</comment>
<keyword evidence="5" id="KW-0732">Signal</keyword>